<dbReference type="AlphaFoldDB" id="A0AAW9FCQ2"/>
<gene>
    <name evidence="1" type="ORF">RMR22_04300</name>
</gene>
<comment type="caution">
    <text evidence="1">The sequence shown here is derived from an EMBL/GenBank/DDBJ whole genome shotgun (WGS) entry which is preliminary data.</text>
</comment>
<accession>A0AAW9FCQ2</accession>
<reference evidence="1" key="1">
    <citation type="journal article" date="2023" name="Phytobiomes J">
        <title>Deciphering the key players within the bacterial microbiota associated with aerial crown gall tumors on rhododendron: Insights into the gallobiome.</title>
        <authorList>
            <person name="Kuzmanovic N."/>
            <person name="Nesme J."/>
            <person name="Wolf J."/>
            <person name="Neumann-Schaal M."/>
            <person name="Petersen J."/>
            <person name="Fernandez-Gnecco G."/>
            <person name="Sproeer C."/>
            <person name="Bunk B."/>
            <person name="Overmann J."/>
            <person name="Sorensen S.J."/>
            <person name="Idczak E."/>
            <person name="Smalla K."/>
        </authorList>
    </citation>
    <scope>NUCLEOTIDE SEQUENCE</scope>
    <source>
        <strain evidence="1">Rho-11.1</strain>
    </source>
</reference>
<evidence type="ECO:0000313" key="1">
    <source>
        <dbReference type="EMBL" id="MDX8301453.1"/>
    </source>
</evidence>
<organism evidence="1">
    <name type="scientific">Agrobacterium rosae</name>
    <dbReference type="NCBI Taxonomy" id="1972867"/>
    <lineage>
        <taxon>Bacteria</taxon>
        <taxon>Pseudomonadati</taxon>
        <taxon>Pseudomonadota</taxon>
        <taxon>Alphaproteobacteria</taxon>
        <taxon>Hyphomicrobiales</taxon>
        <taxon>Rhizobiaceae</taxon>
        <taxon>Rhizobium/Agrobacterium group</taxon>
        <taxon>Agrobacterium</taxon>
    </lineage>
</organism>
<dbReference type="RefSeq" id="WP_320202435.1">
    <property type="nucleotide sequence ID" value="NZ_CP192781.1"/>
</dbReference>
<dbReference type="EMBL" id="JAVRAF010000001">
    <property type="protein sequence ID" value="MDX8301453.1"/>
    <property type="molecule type" value="Genomic_DNA"/>
</dbReference>
<protein>
    <submittedName>
        <fullName evidence="1">Uncharacterized protein</fullName>
    </submittedName>
</protein>
<sequence length="127" mass="14798">MINPYSEEERLQAMVSACYRASRAHFNHLPIRFIIKPPAHLMDAKLARQVGITLLRREFNIPRNRISKLLDIHRASVILAIRAVDRRRIEPLFDRAYDRIALRAQELFTTTMHEAAHYDEGQDASYG</sequence>
<proteinExistence type="predicted"/>
<name>A0AAW9FCQ2_9HYPH</name>